<accession>A0ABR6WDU9</accession>
<name>A0ABR6WDU9_9BACT</name>
<keyword evidence="1" id="KW-0472">Membrane</keyword>
<protein>
    <recommendedName>
        <fullName evidence="4">DUF202 domain-containing protein</fullName>
    </recommendedName>
</protein>
<keyword evidence="3" id="KW-1185">Reference proteome</keyword>
<evidence type="ECO:0000256" key="1">
    <source>
        <dbReference type="SAM" id="Phobius"/>
    </source>
</evidence>
<keyword evidence="1" id="KW-1133">Transmembrane helix</keyword>
<comment type="caution">
    <text evidence="2">The sequence shown here is derived from an EMBL/GenBank/DDBJ whole genome shotgun (WGS) entry which is preliminary data.</text>
</comment>
<keyword evidence="1" id="KW-0812">Transmembrane</keyword>
<evidence type="ECO:0008006" key="4">
    <source>
        <dbReference type="Google" id="ProtNLM"/>
    </source>
</evidence>
<gene>
    <name evidence="2" type="ORF">FH603_5247</name>
</gene>
<dbReference type="EMBL" id="VFIA01000056">
    <property type="protein sequence ID" value="MBC3794715.1"/>
    <property type="molecule type" value="Genomic_DNA"/>
</dbReference>
<reference evidence="2 3" key="1">
    <citation type="submission" date="2019-06" db="EMBL/GenBank/DDBJ databases">
        <title>Spirosoma utsteinense sp. nov. isolated from Antarctic ice-free soils.</title>
        <authorList>
            <person name="Tahon G."/>
        </authorList>
    </citation>
    <scope>NUCLEOTIDE SEQUENCE [LARGE SCALE GENOMIC DNA]</scope>
    <source>
        <strain evidence="2 3">LMG 31447</strain>
    </source>
</reference>
<sequence length="84" mass="9627">MEPHEIEQWAKVRQKGILRYMLKYGTLIALGFAYLSWSSLNSPKITGFDIAGIAITALIGGVALSIIFWYRKEIPYRHINRDKS</sequence>
<dbReference type="Proteomes" id="UP000700732">
    <property type="component" value="Unassembled WGS sequence"/>
</dbReference>
<dbReference type="RefSeq" id="WP_186741487.1">
    <property type="nucleotide sequence ID" value="NZ_VFIA01000056.1"/>
</dbReference>
<feature type="transmembrane region" description="Helical" evidence="1">
    <location>
        <begin position="50"/>
        <end position="70"/>
    </location>
</feature>
<evidence type="ECO:0000313" key="2">
    <source>
        <dbReference type="EMBL" id="MBC3794715.1"/>
    </source>
</evidence>
<proteinExistence type="predicted"/>
<organism evidence="2 3">
    <name type="scientific">Spirosoma utsteinense</name>
    <dbReference type="NCBI Taxonomy" id="2585773"/>
    <lineage>
        <taxon>Bacteria</taxon>
        <taxon>Pseudomonadati</taxon>
        <taxon>Bacteroidota</taxon>
        <taxon>Cytophagia</taxon>
        <taxon>Cytophagales</taxon>
        <taxon>Cytophagaceae</taxon>
        <taxon>Spirosoma</taxon>
    </lineage>
</organism>
<feature type="transmembrane region" description="Helical" evidence="1">
    <location>
        <begin position="21"/>
        <end position="38"/>
    </location>
</feature>
<evidence type="ECO:0000313" key="3">
    <source>
        <dbReference type="Proteomes" id="UP000700732"/>
    </source>
</evidence>